<reference evidence="2 3" key="1">
    <citation type="submission" date="2017-06" db="EMBL/GenBank/DDBJ databases">
        <title>Sequencing and comparative analysis of myxobacterial genomes.</title>
        <authorList>
            <person name="Rupp O."/>
            <person name="Goesmann A."/>
            <person name="Sogaard-Andersen L."/>
        </authorList>
    </citation>
    <scope>NUCLEOTIDE SEQUENCE [LARGE SCALE GENOMIC DNA]</scope>
    <source>
        <strain evidence="2 3">DSM 14697</strain>
    </source>
</reference>
<feature type="chain" id="PRO_5012512990" evidence="1">
    <location>
        <begin position="22"/>
        <end position="471"/>
    </location>
</feature>
<dbReference type="EMBL" id="CP022203">
    <property type="protein sequence ID" value="ATB48040.1"/>
    <property type="molecule type" value="Genomic_DNA"/>
</dbReference>
<name>A0A250JWN3_9BACT</name>
<organism evidence="2 3">
    <name type="scientific">Corallococcus macrosporus DSM 14697</name>
    <dbReference type="NCBI Taxonomy" id="1189310"/>
    <lineage>
        <taxon>Bacteria</taxon>
        <taxon>Pseudomonadati</taxon>
        <taxon>Myxococcota</taxon>
        <taxon>Myxococcia</taxon>
        <taxon>Myxococcales</taxon>
        <taxon>Cystobacterineae</taxon>
        <taxon>Myxococcaceae</taxon>
        <taxon>Corallococcus</taxon>
    </lineage>
</organism>
<dbReference type="OrthoDB" id="5380354at2"/>
<sequence length="471" mass="49121">MRLRALPLLLMVLATPVAGTAAPVPNDSGVSWSPERIVLGADTLVELKLQVPAGTGPLHAAASTGAFVADRVEGGTVRLFQWRPPSVRYPLVAVLLFWAAAPRPDSPPQVTVVRLPLVGLTELDVATAAGANVEVEVADRRFGPVKADGRGRARVPVEVPPGVRKARVLATRGTLRTDATAPLDPPPGSPLAAVLTPSPLPPSAGGWLLMAGEAPLRGGDLDVEVEGAVVVAQDARTTSHLAPPHASSAAPHDVVRMRVIPVAGAERVRVSVRRRDNNPASRADAEVTMLSTPVAVHPPGMDASWRSSFFLLAGGVLAGGSNTGPSGGVGVSVLTPLWRQRLAAELEVGARSSTLSDAVGALGAVRSQVLALPLLVSVRAELFRRAAFSLHGRAGAGPVPIHHHLLPSDFQGEVKESKVSGMGFVALQASHRFGRWSALAEARGAWAPVHTPWLDTQLGGLAMYLGMRFEP</sequence>
<protein>
    <submittedName>
        <fullName evidence="2">Uncharacterized protein</fullName>
    </submittedName>
</protein>
<keyword evidence="1" id="KW-0732">Signal</keyword>
<feature type="signal peptide" evidence="1">
    <location>
        <begin position="1"/>
        <end position="21"/>
    </location>
</feature>
<dbReference type="KEGG" id="mmas:MYMAC_003663"/>
<evidence type="ECO:0000313" key="2">
    <source>
        <dbReference type="EMBL" id="ATB48040.1"/>
    </source>
</evidence>
<evidence type="ECO:0000256" key="1">
    <source>
        <dbReference type="SAM" id="SignalP"/>
    </source>
</evidence>
<proteinExistence type="predicted"/>
<dbReference type="RefSeq" id="WP_095959026.1">
    <property type="nucleotide sequence ID" value="NZ_CP022203.1"/>
</dbReference>
<accession>A0A250JWN3</accession>
<evidence type="ECO:0000313" key="3">
    <source>
        <dbReference type="Proteomes" id="UP000217343"/>
    </source>
</evidence>
<gene>
    <name evidence="2" type="ORF">MYMAC_003663</name>
</gene>
<keyword evidence="3" id="KW-1185">Reference proteome</keyword>
<dbReference type="Proteomes" id="UP000217343">
    <property type="component" value="Chromosome"/>
</dbReference>
<dbReference type="AlphaFoldDB" id="A0A250JWN3"/>